<proteinExistence type="predicted"/>
<evidence type="ECO:0000256" key="2">
    <source>
        <dbReference type="SAM" id="Phobius"/>
    </source>
</evidence>
<dbReference type="PaxDb" id="2903-EOD29851"/>
<evidence type="ECO:0000313" key="3">
    <source>
        <dbReference type="EnsemblProtists" id="EOD29851"/>
    </source>
</evidence>
<feature type="compositionally biased region" description="Gly residues" evidence="1">
    <location>
        <begin position="1"/>
        <end position="12"/>
    </location>
</feature>
<keyword evidence="4" id="KW-1185">Reference proteome</keyword>
<protein>
    <submittedName>
        <fullName evidence="3">Uncharacterized protein</fullName>
    </submittedName>
</protein>
<keyword evidence="2" id="KW-0812">Transmembrane</keyword>
<feature type="compositionally biased region" description="Basic and acidic residues" evidence="1">
    <location>
        <begin position="15"/>
        <end position="29"/>
    </location>
</feature>
<dbReference type="Proteomes" id="UP000013827">
    <property type="component" value="Unassembled WGS sequence"/>
</dbReference>
<feature type="transmembrane region" description="Helical" evidence="2">
    <location>
        <begin position="152"/>
        <end position="170"/>
    </location>
</feature>
<keyword evidence="2" id="KW-0472">Membrane</keyword>
<dbReference type="GeneID" id="17275124"/>
<keyword evidence="2" id="KW-1133">Transmembrane helix</keyword>
<dbReference type="AlphaFoldDB" id="A0A0D3K266"/>
<reference evidence="4" key="1">
    <citation type="journal article" date="2013" name="Nature">
        <title>Pan genome of the phytoplankton Emiliania underpins its global distribution.</title>
        <authorList>
            <person name="Read B.A."/>
            <person name="Kegel J."/>
            <person name="Klute M.J."/>
            <person name="Kuo A."/>
            <person name="Lefebvre S.C."/>
            <person name="Maumus F."/>
            <person name="Mayer C."/>
            <person name="Miller J."/>
            <person name="Monier A."/>
            <person name="Salamov A."/>
            <person name="Young J."/>
            <person name="Aguilar M."/>
            <person name="Claverie J.M."/>
            <person name="Frickenhaus S."/>
            <person name="Gonzalez K."/>
            <person name="Herman E.K."/>
            <person name="Lin Y.C."/>
            <person name="Napier J."/>
            <person name="Ogata H."/>
            <person name="Sarno A.F."/>
            <person name="Shmutz J."/>
            <person name="Schroeder D."/>
            <person name="de Vargas C."/>
            <person name="Verret F."/>
            <person name="von Dassow P."/>
            <person name="Valentin K."/>
            <person name="Van de Peer Y."/>
            <person name="Wheeler G."/>
            <person name="Dacks J.B."/>
            <person name="Delwiche C.F."/>
            <person name="Dyhrman S.T."/>
            <person name="Glockner G."/>
            <person name="John U."/>
            <person name="Richards T."/>
            <person name="Worden A.Z."/>
            <person name="Zhang X."/>
            <person name="Grigoriev I.V."/>
            <person name="Allen A.E."/>
            <person name="Bidle K."/>
            <person name="Borodovsky M."/>
            <person name="Bowler C."/>
            <person name="Brownlee C."/>
            <person name="Cock J.M."/>
            <person name="Elias M."/>
            <person name="Gladyshev V.N."/>
            <person name="Groth M."/>
            <person name="Guda C."/>
            <person name="Hadaegh A."/>
            <person name="Iglesias-Rodriguez M.D."/>
            <person name="Jenkins J."/>
            <person name="Jones B.M."/>
            <person name="Lawson T."/>
            <person name="Leese F."/>
            <person name="Lindquist E."/>
            <person name="Lobanov A."/>
            <person name="Lomsadze A."/>
            <person name="Malik S.B."/>
            <person name="Marsh M.E."/>
            <person name="Mackinder L."/>
            <person name="Mock T."/>
            <person name="Mueller-Roeber B."/>
            <person name="Pagarete A."/>
            <person name="Parker M."/>
            <person name="Probert I."/>
            <person name="Quesneville H."/>
            <person name="Raines C."/>
            <person name="Rensing S.A."/>
            <person name="Riano-Pachon D.M."/>
            <person name="Richier S."/>
            <person name="Rokitta S."/>
            <person name="Shiraiwa Y."/>
            <person name="Soanes D.M."/>
            <person name="van der Giezen M."/>
            <person name="Wahlund T.M."/>
            <person name="Williams B."/>
            <person name="Wilson W."/>
            <person name="Wolfe G."/>
            <person name="Wurch L.L."/>
        </authorList>
    </citation>
    <scope>NUCLEOTIDE SEQUENCE</scope>
</reference>
<feature type="region of interest" description="Disordered" evidence="1">
    <location>
        <begin position="1"/>
        <end position="90"/>
    </location>
</feature>
<evidence type="ECO:0000313" key="4">
    <source>
        <dbReference type="Proteomes" id="UP000013827"/>
    </source>
</evidence>
<sequence>MTLEGTSGGVAGRSGDSRPAEQGSWKDDPLADPFPPSFDGASTWPDASDERGEPALGSRGVTFADESPLPDLDRPPLPTSPERSEVLPQSRHGKNLRRALRCGLCTAVFCSLVGSVLLLEALLLATDSVSAGGSNVTLEYARKSLRSKMDNVVVTSACFLCLLMLAGHQLRRTSRALHLPASVLGGFVGWVFFACVDLVAPPGTSLMEDWFSEHLIYGVLVVFGQYAVSAALTASYGASLPPSFAAVMPYAGGPVVAYAMKDLF</sequence>
<feature type="transmembrane region" description="Helical" evidence="2">
    <location>
        <begin position="99"/>
        <end position="125"/>
    </location>
</feature>
<organism evidence="3 4">
    <name type="scientific">Emiliania huxleyi (strain CCMP1516)</name>
    <dbReference type="NCBI Taxonomy" id="280463"/>
    <lineage>
        <taxon>Eukaryota</taxon>
        <taxon>Haptista</taxon>
        <taxon>Haptophyta</taxon>
        <taxon>Prymnesiophyceae</taxon>
        <taxon>Isochrysidales</taxon>
        <taxon>Noelaerhabdaceae</taxon>
        <taxon>Emiliania</taxon>
    </lineage>
</organism>
<feature type="transmembrane region" description="Helical" evidence="2">
    <location>
        <begin position="215"/>
        <end position="238"/>
    </location>
</feature>
<dbReference type="RefSeq" id="XP_005782280.1">
    <property type="nucleotide sequence ID" value="XM_005782223.1"/>
</dbReference>
<dbReference type="KEGG" id="ehx:EMIHUDRAFT_233413"/>
<reference evidence="3" key="2">
    <citation type="submission" date="2024-10" db="UniProtKB">
        <authorList>
            <consortium name="EnsemblProtists"/>
        </authorList>
    </citation>
    <scope>IDENTIFICATION</scope>
</reference>
<evidence type="ECO:0000256" key="1">
    <source>
        <dbReference type="SAM" id="MobiDB-lite"/>
    </source>
</evidence>
<name>A0A0D3K266_EMIH1</name>
<dbReference type="EnsemblProtists" id="EOD29851">
    <property type="protein sequence ID" value="EOD29851"/>
    <property type="gene ID" value="EMIHUDRAFT_233413"/>
</dbReference>
<feature type="transmembrane region" description="Helical" evidence="2">
    <location>
        <begin position="177"/>
        <end position="200"/>
    </location>
</feature>
<dbReference type="HOGENOM" id="CLU_1055376_0_0_1"/>
<accession>A0A0D3K266</accession>